<evidence type="ECO:0000256" key="6">
    <source>
        <dbReference type="ARBA" id="ARBA00022833"/>
    </source>
</evidence>
<organism evidence="13 14">
    <name type="scientific">Perkinsus chesapeaki</name>
    <name type="common">Clam parasite</name>
    <name type="synonym">Perkinsus andrewsi</name>
    <dbReference type="NCBI Taxonomy" id="330153"/>
    <lineage>
        <taxon>Eukaryota</taxon>
        <taxon>Sar</taxon>
        <taxon>Alveolata</taxon>
        <taxon>Perkinsozoa</taxon>
        <taxon>Perkinsea</taxon>
        <taxon>Perkinsida</taxon>
        <taxon>Perkinsidae</taxon>
        <taxon>Perkinsus</taxon>
    </lineage>
</organism>
<keyword evidence="4" id="KW-0378">Hydrolase</keyword>
<dbReference type="PROSITE" id="PS00518">
    <property type="entry name" value="ZF_RING_1"/>
    <property type="match status" value="1"/>
</dbReference>
<feature type="region of interest" description="Disordered" evidence="9">
    <location>
        <begin position="354"/>
        <end position="383"/>
    </location>
</feature>
<dbReference type="InterPro" id="IPR049730">
    <property type="entry name" value="SNF2/RAD54-like_C"/>
</dbReference>
<evidence type="ECO:0000313" key="14">
    <source>
        <dbReference type="Proteomes" id="UP000591131"/>
    </source>
</evidence>
<dbReference type="InterPro" id="IPR014001">
    <property type="entry name" value="Helicase_ATP-bd"/>
</dbReference>
<dbReference type="CDD" id="cd18008">
    <property type="entry name" value="DEXDc_SHPRH-like"/>
    <property type="match status" value="1"/>
</dbReference>
<dbReference type="PROSITE" id="PS50089">
    <property type="entry name" value="ZF_RING_2"/>
    <property type="match status" value="1"/>
</dbReference>
<accession>A0A7J6LPP7</accession>
<keyword evidence="6" id="KW-0862">Zinc</keyword>
<dbReference type="Gene3D" id="3.30.40.10">
    <property type="entry name" value="Zinc/RING finger domain, C3HC4 (zinc finger)"/>
    <property type="match status" value="1"/>
</dbReference>
<dbReference type="OrthoDB" id="448448at2759"/>
<feature type="compositionally biased region" description="Acidic residues" evidence="9">
    <location>
        <begin position="369"/>
        <end position="380"/>
    </location>
</feature>
<dbReference type="InterPro" id="IPR017907">
    <property type="entry name" value="Znf_RING_CS"/>
</dbReference>
<dbReference type="GO" id="GO:0006281">
    <property type="term" value="P:DNA repair"/>
    <property type="evidence" value="ECO:0007669"/>
    <property type="project" value="TreeGrafter"/>
</dbReference>
<evidence type="ECO:0000313" key="13">
    <source>
        <dbReference type="EMBL" id="KAF4661269.1"/>
    </source>
</evidence>
<dbReference type="InterPro" id="IPR000330">
    <property type="entry name" value="SNF2_N"/>
</dbReference>
<keyword evidence="3 8" id="KW-0863">Zinc-finger</keyword>
<keyword evidence="14" id="KW-1185">Reference proteome</keyword>
<dbReference type="SUPFAM" id="SSF57850">
    <property type="entry name" value="RING/U-box"/>
    <property type="match status" value="1"/>
</dbReference>
<dbReference type="PROSITE" id="PS51194">
    <property type="entry name" value="HELICASE_CTER"/>
    <property type="match status" value="1"/>
</dbReference>
<dbReference type="GO" id="GO:0005634">
    <property type="term" value="C:nucleus"/>
    <property type="evidence" value="ECO:0007669"/>
    <property type="project" value="TreeGrafter"/>
</dbReference>
<dbReference type="Gene3D" id="3.40.50.300">
    <property type="entry name" value="P-loop containing nucleotide triphosphate hydrolases"/>
    <property type="match status" value="1"/>
</dbReference>
<dbReference type="GO" id="GO:0008094">
    <property type="term" value="F:ATP-dependent activity, acting on DNA"/>
    <property type="evidence" value="ECO:0007669"/>
    <property type="project" value="TreeGrafter"/>
</dbReference>
<dbReference type="GO" id="GO:0005524">
    <property type="term" value="F:ATP binding"/>
    <property type="evidence" value="ECO:0007669"/>
    <property type="project" value="UniProtKB-KW"/>
</dbReference>
<keyword evidence="2" id="KW-0547">Nucleotide-binding</keyword>
<dbReference type="SMART" id="SM00487">
    <property type="entry name" value="DEXDc"/>
    <property type="match status" value="1"/>
</dbReference>
<feature type="region of interest" description="Disordered" evidence="9">
    <location>
        <begin position="1"/>
        <end position="23"/>
    </location>
</feature>
<keyword evidence="1" id="KW-0479">Metal-binding</keyword>
<protein>
    <submittedName>
        <fullName evidence="13">DNA helicase rad5</fullName>
    </submittedName>
</protein>
<evidence type="ECO:0000256" key="3">
    <source>
        <dbReference type="ARBA" id="ARBA00022771"/>
    </source>
</evidence>
<feature type="compositionally biased region" description="Low complexity" evidence="9">
    <location>
        <begin position="354"/>
        <end position="368"/>
    </location>
</feature>
<dbReference type="InterPro" id="IPR038718">
    <property type="entry name" value="SNF2-like_sf"/>
</dbReference>
<dbReference type="InterPro" id="IPR001841">
    <property type="entry name" value="Znf_RING"/>
</dbReference>
<dbReference type="SMART" id="SM00184">
    <property type="entry name" value="RING"/>
    <property type="match status" value="1"/>
</dbReference>
<feature type="domain" description="Helicase ATP-binding" evidence="11">
    <location>
        <begin position="500"/>
        <end position="691"/>
    </location>
</feature>
<dbReference type="Pfam" id="PF13639">
    <property type="entry name" value="zf-RING_2"/>
    <property type="match status" value="1"/>
</dbReference>
<gene>
    <name evidence="13" type="primary">RAD5_1</name>
    <name evidence="13" type="ORF">FOL47_006758</name>
</gene>
<reference evidence="13 14" key="1">
    <citation type="submission" date="2020-04" db="EMBL/GenBank/DDBJ databases">
        <title>Perkinsus chesapeaki whole genome sequence.</title>
        <authorList>
            <person name="Bogema D.R."/>
        </authorList>
    </citation>
    <scope>NUCLEOTIDE SEQUENCE [LARGE SCALE GENOMIC DNA]</scope>
    <source>
        <strain evidence="13">ATCC PRA-425</strain>
    </source>
</reference>
<dbReference type="InterPro" id="IPR001650">
    <property type="entry name" value="Helicase_C-like"/>
</dbReference>
<evidence type="ECO:0000256" key="8">
    <source>
        <dbReference type="PROSITE-ProRule" id="PRU00175"/>
    </source>
</evidence>
<evidence type="ECO:0000259" key="10">
    <source>
        <dbReference type="PROSITE" id="PS50089"/>
    </source>
</evidence>
<dbReference type="Gene3D" id="3.40.50.10810">
    <property type="entry name" value="Tandem AAA-ATPase domain"/>
    <property type="match status" value="1"/>
</dbReference>
<proteinExistence type="predicted"/>
<evidence type="ECO:0000256" key="5">
    <source>
        <dbReference type="ARBA" id="ARBA00022806"/>
    </source>
</evidence>
<feature type="region of interest" description="Disordered" evidence="9">
    <location>
        <begin position="85"/>
        <end position="114"/>
    </location>
</feature>
<dbReference type="PROSITE" id="PS51192">
    <property type="entry name" value="HELICASE_ATP_BIND_1"/>
    <property type="match status" value="1"/>
</dbReference>
<dbReference type="GO" id="GO:0004386">
    <property type="term" value="F:helicase activity"/>
    <property type="evidence" value="ECO:0007669"/>
    <property type="project" value="UniProtKB-KW"/>
</dbReference>
<keyword evidence="7" id="KW-0067">ATP-binding</keyword>
<feature type="domain" description="RING-type" evidence="10">
    <location>
        <begin position="880"/>
        <end position="924"/>
    </location>
</feature>
<evidence type="ECO:0000256" key="2">
    <source>
        <dbReference type="ARBA" id="ARBA00022741"/>
    </source>
</evidence>
<evidence type="ECO:0000256" key="9">
    <source>
        <dbReference type="SAM" id="MobiDB-lite"/>
    </source>
</evidence>
<evidence type="ECO:0000259" key="11">
    <source>
        <dbReference type="PROSITE" id="PS51192"/>
    </source>
</evidence>
<feature type="compositionally biased region" description="Low complexity" evidence="9">
    <location>
        <begin position="1"/>
        <end position="11"/>
    </location>
</feature>
<dbReference type="GO" id="GO:0008270">
    <property type="term" value="F:zinc ion binding"/>
    <property type="evidence" value="ECO:0007669"/>
    <property type="project" value="UniProtKB-KW"/>
</dbReference>
<dbReference type="AlphaFoldDB" id="A0A7J6LPP7"/>
<sequence length="1188" mass="132847">MSSSSSSSSSSAHPPPTKRLRVSNGIDSDMIATFRSLVGNAPTDDRLEDLLMAAKGNLEKAVDLYFSQIDSEKIAQYVMKSRHSGVESIRRLSEPNTKNNPTERSRNSVFGKSVSYSSSSSRGMDLFNWMRGDTVERSSPELSDSSEEGTLERLKTTTTVLGEIETYCMCTRPMSGDENRMKPGRTLNLTCTFKEPMGRRGGNNRKRSTCSLGDRMLRGTAIARLSQPQFSPPSNEVGNLPGSISQVLAPLIMLDMGVSVKARVGSLAAYAGVIGGPVKMGDNIPITLTVMVDSRGLKKTKDRYHLGRYIQVAAEQECVLDRLRDCWWSLITDKECLGLKPLRAAAWNITDVRSAAPSPEAEASPNAEGTEDEELDEAEGEMSAQMQEVLKTGEGSTEYLARLDLPGMYPPPGVMACELKPYQAQALGWMMKREWPVECGGLPKEATALYADPVDPEEPVNIPAEEITTLHPSWAEFLTRDENVKLYLHASRAEASVEFPGAAPDCLGGILADEMGLGKTVMALSLIATDRWLLDQGIDMPPKPQANKEASNVWRVSTKATLIVLPLSLLNQWQSEAVEHMGDTKTFGKPFQYYGNERIKSVDELVAIAERSGLVMTTYGVVARDGPDIFKHIRWRRIVLDECHLIKSRVTAISRVVRTCLHGERLWCLSGTPVQNTLEDLFPIIQFLHMEPWNSFAFYKRHIVDPVKEGDQAGRQALHAMLSRIMIRRTKETKDLTGQPLVQMPDKLVRTLEIPLDEDEERIYTYLFWRSQLEFNSYLEHSENLHRMKILNLILRLRQALCHPILCLPSKLAMVMGKVPIEDEDGSSRPADNGGVAENLDELYDRFMGESASKDTSPSRKEYLKKVIDGLKVSESLPECVICLETLTSDNLKKQPVLTVCGHTMCKPCASASIKRAGTCPVCRAPVSVESLQVIPTQAMVNAVSLTQSTDEDQPQDETGLKYKFRLSSKMMKLLRYVKRDVRRGWNVVIFSQWTSYLWMISHMLDLNQVPYRLITGKQNQNERQANVAWFNHKSATREIGQVLPDCHDSCGDVDVSDPEDEGDSVTQGKVLLVSLRAGGVGLNLTAGRTLYLMDLWWNPAVEEQAMMRVHRLGQQHTVRIYRFVVRDSIDQRIMDLQGRKSRLTNMAFDASDAAALQKDESRSLTLEEMKMLFKPGTMELRQRSMAN</sequence>
<dbReference type="SMART" id="SM00490">
    <property type="entry name" value="HELICc"/>
    <property type="match status" value="1"/>
</dbReference>
<evidence type="ECO:0000256" key="7">
    <source>
        <dbReference type="ARBA" id="ARBA00022840"/>
    </source>
</evidence>
<dbReference type="EMBL" id="JAAPAO010000384">
    <property type="protein sequence ID" value="KAF4661269.1"/>
    <property type="molecule type" value="Genomic_DNA"/>
</dbReference>
<dbReference type="InterPro" id="IPR027417">
    <property type="entry name" value="P-loop_NTPase"/>
</dbReference>
<feature type="domain" description="Helicase C-terminal" evidence="12">
    <location>
        <begin position="970"/>
        <end position="1163"/>
    </location>
</feature>
<dbReference type="PANTHER" id="PTHR45626:SF22">
    <property type="entry name" value="DNA REPAIR PROTEIN RAD5"/>
    <property type="match status" value="1"/>
</dbReference>
<dbReference type="InterPro" id="IPR050628">
    <property type="entry name" value="SNF2_RAD54_helicase_TF"/>
</dbReference>
<dbReference type="Proteomes" id="UP000591131">
    <property type="component" value="Unassembled WGS sequence"/>
</dbReference>
<dbReference type="CDD" id="cd18793">
    <property type="entry name" value="SF2_C_SNF"/>
    <property type="match status" value="1"/>
</dbReference>
<dbReference type="PANTHER" id="PTHR45626">
    <property type="entry name" value="TRANSCRIPTION TERMINATION FACTOR 2-RELATED"/>
    <property type="match status" value="1"/>
</dbReference>
<dbReference type="GO" id="GO:0016787">
    <property type="term" value="F:hydrolase activity"/>
    <property type="evidence" value="ECO:0007669"/>
    <property type="project" value="UniProtKB-KW"/>
</dbReference>
<dbReference type="SUPFAM" id="SSF52540">
    <property type="entry name" value="P-loop containing nucleoside triphosphate hydrolases"/>
    <property type="match status" value="2"/>
</dbReference>
<evidence type="ECO:0000256" key="1">
    <source>
        <dbReference type="ARBA" id="ARBA00022723"/>
    </source>
</evidence>
<evidence type="ECO:0000256" key="4">
    <source>
        <dbReference type="ARBA" id="ARBA00022801"/>
    </source>
</evidence>
<keyword evidence="5 13" id="KW-0347">Helicase</keyword>
<dbReference type="InterPro" id="IPR013083">
    <property type="entry name" value="Znf_RING/FYVE/PHD"/>
</dbReference>
<comment type="caution">
    <text evidence="13">The sequence shown here is derived from an EMBL/GenBank/DDBJ whole genome shotgun (WGS) entry which is preliminary data.</text>
</comment>
<evidence type="ECO:0000259" key="12">
    <source>
        <dbReference type="PROSITE" id="PS51194"/>
    </source>
</evidence>
<name>A0A7J6LPP7_PERCH</name>
<dbReference type="Pfam" id="PF00271">
    <property type="entry name" value="Helicase_C"/>
    <property type="match status" value="1"/>
</dbReference>
<dbReference type="Pfam" id="PF00176">
    <property type="entry name" value="SNF2-rel_dom"/>
    <property type="match status" value="1"/>
</dbReference>